<protein>
    <submittedName>
        <fullName evidence="1">DUF465 domain-containing protein</fullName>
    </submittedName>
</protein>
<sequence length="72" mass="8433">MEQNDLALIEKFRKTNYDLDRLYRDHLMLEDKINSLEAASGLGAEEQKKLNSLKKTKLSGRDRMEAILRPLR</sequence>
<gene>
    <name evidence="1" type="ORF">COB67_13205</name>
</gene>
<dbReference type="Gene3D" id="6.10.280.50">
    <property type="match status" value="1"/>
</dbReference>
<reference evidence="2" key="1">
    <citation type="submission" date="2017-08" db="EMBL/GenBank/DDBJ databases">
        <title>A dynamic microbial community with high functional redundancy inhabits the cold, oxic subseafloor aquifer.</title>
        <authorList>
            <person name="Tully B.J."/>
            <person name="Wheat C.G."/>
            <person name="Glazer B.T."/>
            <person name="Huber J.A."/>
        </authorList>
    </citation>
    <scope>NUCLEOTIDE SEQUENCE [LARGE SCALE GENOMIC DNA]</scope>
</reference>
<organism evidence="1 2">
    <name type="scientific">SAR324 cluster bacterium</name>
    <dbReference type="NCBI Taxonomy" id="2024889"/>
    <lineage>
        <taxon>Bacteria</taxon>
        <taxon>Deltaproteobacteria</taxon>
        <taxon>SAR324 cluster</taxon>
    </lineage>
</organism>
<dbReference type="Proteomes" id="UP000218113">
    <property type="component" value="Unassembled WGS sequence"/>
</dbReference>
<name>A0A2A4SP40_9DELT</name>
<accession>A0A2A4SP40</accession>
<evidence type="ECO:0000313" key="1">
    <source>
        <dbReference type="EMBL" id="PCI22851.1"/>
    </source>
</evidence>
<comment type="caution">
    <text evidence="1">The sequence shown here is derived from an EMBL/GenBank/DDBJ whole genome shotgun (WGS) entry which is preliminary data.</text>
</comment>
<dbReference type="AlphaFoldDB" id="A0A2A4SP40"/>
<proteinExistence type="predicted"/>
<dbReference type="InterPro" id="IPR038444">
    <property type="entry name" value="DUF465_sf"/>
</dbReference>
<dbReference type="EMBL" id="NVSR01000154">
    <property type="protein sequence ID" value="PCI22851.1"/>
    <property type="molecule type" value="Genomic_DNA"/>
</dbReference>
<evidence type="ECO:0000313" key="2">
    <source>
        <dbReference type="Proteomes" id="UP000218113"/>
    </source>
</evidence>